<evidence type="ECO:0000256" key="1">
    <source>
        <dbReference type="ARBA" id="ARBA00001974"/>
    </source>
</evidence>
<dbReference type="InterPro" id="IPR017927">
    <property type="entry name" value="FAD-bd_FR_type"/>
</dbReference>
<feature type="domain" description="FAD-binding FR-type" evidence="10">
    <location>
        <begin position="1"/>
        <end position="88"/>
    </location>
</feature>
<keyword evidence="4" id="KW-0479">Metal-binding</keyword>
<keyword evidence="6" id="KW-0560">Oxidoreductase</keyword>
<comment type="caution">
    <text evidence="11">The sequence shown here is derived from an EMBL/GenBank/DDBJ whole genome shotgun (WGS) entry which is preliminary data.</text>
</comment>
<evidence type="ECO:0000259" key="9">
    <source>
        <dbReference type="PROSITE" id="PS51085"/>
    </source>
</evidence>
<evidence type="ECO:0000256" key="6">
    <source>
        <dbReference type="ARBA" id="ARBA00023002"/>
    </source>
</evidence>
<keyword evidence="2" id="KW-0285">Flavoprotein</keyword>
<dbReference type="Pfam" id="PF00111">
    <property type="entry name" value="Fer2"/>
    <property type="match status" value="1"/>
</dbReference>
<dbReference type="Pfam" id="PF00175">
    <property type="entry name" value="NAD_binding_1"/>
    <property type="match status" value="1"/>
</dbReference>
<gene>
    <name evidence="11" type="ORF">BIV57_05995</name>
</gene>
<dbReference type="InterPro" id="IPR001433">
    <property type="entry name" value="OxRdtase_FAD/NAD-bd"/>
</dbReference>
<protein>
    <submittedName>
        <fullName evidence="11">Hybrid-cluster NAD(P)-dependent oxidoreductase</fullName>
    </submittedName>
</protein>
<dbReference type="PRINTS" id="PR00410">
    <property type="entry name" value="PHEHYDRXLASE"/>
</dbReference>
<dbReference type="STRING" id="1428644.BIV57_05995"/>
<evidence type="ECO:0000313" key="11">
    <source>
        <dbReference type="EMBL" id="OIV38447.1"/>
    </source>
</evidence>
<dbReference type="InterPro" id="IPR050415">
    <property type="entry name" value="MRET"/>
</dbReference>
<evidence type="ECO:0000256" key="4">
    <source>
        <dbReference type="ARBA" id="ARBA00022723"/>
    </source>
</evidence>
<evidence type="ECO:0000256" key="8">
    <source>
        <dbReference type="ARBA" id="ARBA00023014"/>
    </source>
</evidence>
<dbReference type="PROSITE" id="PS51085">
    <property type="entry name" value="2FE2S_FER_2"/>
    <property type="match status" value="1"/>
</dbReference>
<dbReference type="PROSITE" id="PS51384">
    <property type="entry name" value="FAD_FR"/>
    <property type="match status" value="1"/>
</dbReference>
<dbReference type="InterPro" id="IPR017938">
    <property type="entry name" value="Riboflavin_synthase-like_b-brl"/>
</dbReference>
<feature type="domain" description="2Fe-2S ferredoxin-type" evidence="9">
    <location>
        <begin position="218"/>
        <end position="302"/>
    </location>
</feature>
<dbReference type="CDD" id="cd06215">
    <property type="entry name" value="FNR_iron_sulfur_binding_1"/>
    <property type="match status" value="1"/>
</dbReference>
<dbReference type="PANTHER" id="PTHR47354">
    <property type="entry name" value="NADH OXIDOREDUCTASE HCR"/>
    <property type="match status" value="1"/>
</dbReference>
<dbReference type="CDD" id="cd00207">
    <property type="entry name" value="fer2"/>
    <property type="match status" value="1"/>
</dbReference>
<dbReference type="Gene3D" id="3.40.50.80">
    <property type="entry name" value="Nucleotide-binding domain of ferredoxin-NADP reductase (FNR) module"/>
    <property type="match status" value="1"/>
</dbReference>
<reference evidence="11 12" key="1">
    <citation type="submission" date="2016-10" db="EMBL/GenBank/DDBJ databases">
        <title>Genome sequence of Streptomyces gilvigriseus MUSC 26.</title>
        <authorList>
            <person name="Lee L.-H."/>
            <person name="Ser H.-L."/>
        </authorList>
    </citation>
    <scope>NUCLEOTIDE SEQUENCE [LARGE SCALE GENOMIC DNA]</scope>
    <source>
        <strain evidence="11 12">MUSC 26</strain>
    </source>
</reference>
<keyword evidence="8" id="KW-0411">Iron-sulfur</keyword>
<dbReference type="InterPro" id="IPR012675">
    <property type="entry name" value="Beta-grasp_dom_sf"/>
</dbReference>
<dbReference type="PANTHER" id="PTHR47354:SF6">
    <property type="entry name" value="NADH OXIDOREDUCTASE HCR"/>
    <property type="match status" value="1"/>
</dbReference>
<dbReference type="InterPro" id="IPR036010">
    <property type="entry name" value="2Fe-2S_ferredoxin-like_sf"/>
</dbReference>
<dbReference type="SUPFAM" id="SSF52343">
    <property type="entry name" value="Ferredoxin reductase-like, C-terminal NADP-linked domain"/>
    <property type="match status" value="1"/>
</dbReference>
<accession>A0A1J7BIF6</accession>
<evidence type="ECO:0000256" key="5">
    <source>
        <dbReference type="ARBA" id="ARBA00022827"/>
    </source>
</evidence>
<dbReference type="Gene3D" id="2.40.30.10">
    <property type="entry name" value="Translation factors"/>
    <property type="match status" value="1"/>
</dbReference>
<proteinExistence type="predicted"/>
<dbReference type="SUPFAM" id="SSF54292">
    <property type="entry name" value="2Fe-2S ferredoxin-like"/>
    <property type="match status" value="1"/>
</dbReference>
<evidence type="ECO:0000256" key="3">
    <source>
        <dbReference type="ARBA" id="ARBA00022714"/>
    </source>
</evidence>
<evidence type="ECO:0000313" key="12">
    <source>
        <dbReference type="Proteomes" id="UP000243342"/>
    </source>
</evidence>
<evidence type="ECO:0000256" key="2">
    <source>
        <dbReference type="ARBA" id="ARBA00022630"/>
    </source>
</evidence>
<organism evidence="11 12">
    <name type="scientific">Mangrovactinospora gilvigrisea</name>
    <dbReference type="NCBI Taxonomy" id="1428644"/>
    <lineage>
        <taxon>Bacteria</taxon>
        <taxon>Bacillati</taxon>
        <taxon>Actinomycetota</taxon>
        <taxon>Actinomycetes</taxon>
        <taxon>Kitasatosporales</taxon>
        <taxon>Streptomycetaceae</taxon>
        <taxon>Mangrovactinospora</taxon>
    </lineage>
</organism>
<dbReference type="Proteomes" id="UP000243342">
    <property type="component" value="Unassembled WGS sequence"/>
</dbReference>
<keyword evidence="12" id="KW-1185">Reference proteome</keyword>
<dbReference type="EMBL" id="MLCF01000022">
    <property type="protein sequence ID" value="OIV38447.1"/>
    <property type="molecule type" value="Genomic_DNA"/>
</dbReference>
<dbReference type="SUPFAM" id="SSF63380">
    <property type="entry name" value="Riboflavin synthase domain-like"/>
    <property type="match status" value="1"/>
</dbReference>
<sequence length="302" mass="31696">MRTFLLEPADGQRELAYSPGQYLDLAFDLDGEEVHRCYTLSSSPLRPGPLAITVRRVPGGRVSPWLHDRFGPGATVRARGPLGRFSTADHPAPAYLFLSGGAGATPMISMTRALFDAGSAADAVFVHSARGPEHIPFRRELELMAAAAPALRVHHLCEPELLTAEALADLVPDLPAREIFCCGPAGYMAAVRAMLPAGARYHQESFTVEAEPVAAGGFAVRLARSGVDFPCPPGTPLLRAAAAAGVTLPSSCGEGLCGTCVTPLVQGSVEMHHNGGLGPRDEAAGRILLCCSTPLEDLVLDA</sequence>
<dbReference type="GO" id="GO:0051537">
    <property type="term" value="F:2 iron, 2 sulfur cluster binding"/>
    <property type="evidence" value="ECO:0007669"/>
    <property type="project" value="UniProtKB-KW"/>
</dbReference>
<keyword evidence="3" id="KW-0001">2Fe-2S</keyword>
<comment type="cofactor">
    <cofactor evidence="1">
        <name>FAD</name>
        <dbReference type="ChEBI" id="CHEBI:57692"/>
    </cofactor>
</comment>
<dbReference type="Pfam" id="PF00970">
    <property type="entry name" value="FAD_binding_6"/>
    <property type="match status" value="1"/>
</dbReference>
<dbReference type="GO" id="GO:0016491">
    <property type="term" value="F:oxidoreductase activity"/>
    <property type="evidence" value="ECO:0007669"/>
    <property type="project" value="UniProtKB-KW"/>
</dbReference>
<name>A0A1J7BIF6_9ACTN</name>
<dbReference type="GO" id="GO:0046872">
    <property type="term" value="F:metal ion binding"/>
    <property type="evidence" value="ECO:0007669"/>
    <property type="project" value="UniProtKB-KW"/>
</dbReference>
<dbReference type="PROSITE" id="PS00197">
    <property type="entry name" value="2FE2S_FER_1"/>
    <property type="match status" value="1"/>
</dbReference>
<evidence type="ECO:0000256" key="7">
    <source>
        <dbReference type="ARBA" id="ARBA00023004"/>
    </source>
</evidence>
<dbReference type="InterPro" id="IPR008333">
    <property type="entry name" value="Cbr1-like_FAD-bd_dom"/>
</dbReference>
<dbReference type="Gene3D" id="3.10.20.30">
    <property type="match status" value="1"/>
</dbReference>
<keyword evidence="5" id="KW-0274">FAD</keyword>
<dbReference type="AlphaFoldDB" id="A0A1J7BIF6"/>
<dbReference type="InterPro" id="IPR006058">
    <property type="entry name" value="2Fe2S_fd_BS"/>
</dbReference>
<keyword evidence="7" id="KW-0408">Iron</keyword>
<dbReference type="InterPro" id="IPR001041">
    <property type="entry name" value="2Fe-2S_ferredoxin-type"/>
</dbReference>
<dbReference type="InterPro" id="IPR039261">
    <property type="entry name" value="FNR_nucleotide-bd"/>
</dbReference>
<evidence type="ECO:0000259" key="10">
    <source>
        <dbReference type="PROSITE" id="PS51384"/>
    </source>
</evidence>